<reference evidence="1 2" key="1">
    <citation type="submission" date="2018-09" db="EMBL/GenBank/DDBJ databases">
        <title>Acidovorax cavernicola nov. sp. isolated from Gruta de las Maravillas (Aracena, Spain).</title>
        <authorList>
            <person name="Jurado V."/>
            <person name="Gutierrez-Patricio S."/>
            <person name="Gonzalez-Pimentel J.L."/>
            <person name="Miller A.Z."/>
            <person name="Laiz L."/>
            <person name="Saiz-Jimenez C."/>
        </authorList>
    </citation>
    <scope>NUCLEOTIDE SEQUENCE [LARGE SCALE GENOMIC DNA]</scope>
    <source>
        <strain evidence="1 2">1011MAR4D40.2</strain>
    </source>
</reference>
<comment type="caution">
    <text evidence="1">The sequence shown here is derived from an EMBL/GenBank/DDBJ whole genome shotgun (WGS) entry which is preliminary data.</text>
</comment>
<dbReference type="InterPro" id="IPR027417">
    <property type="entry name" value="P-loop_NTPase"/>
</dbReference>
<dbReference type="EMBL" id="QXMN01000051">
    <property type="protein sequence ID" value="RIX74448.1"/>
    <property type="molecule type" value="Genomic_DNA"/>
</dbReference>
<dbReference type="AlphaFoldDB" id="A0A9X8CZS6"/>
<dbReference type="RefSeq" id="WP_119557637.1">
    <property type="nucleotide sequence ID" value="NZ_QXMN01000051.1"/>
</dbReference>
<evidence type="ECO:0008006" key="3">
    <source>
        <dbReference type="Google" id="ProtNLM"/>
    </source>
</evidence>
<dbReference type="Gene3D" id="3.40.50.300">
    <property type="entry name" value="P-loop containing nucleotide triphosphate hydrolases"/>
    <property type="match status" value="1"/>
</dbReference>
<evidence type="ECO:0000313" key="1">
    <source>
        <dbReference type="EMBL" id="RIX74448.1"/>
    </source>
</evidence>
<accession>A0A9X8CZS6</accession>
<keyword evidence="2" id="KW-1185">Reference proteome</keyword>
<protein>
    <recommendedName>
        <fullName evidence="3">Deoxynucleotide monophosphate kinase</fullName>
    </recommendedName>
</protein>
<dbReference type="Pfam" id="PF21448">
    <property type="entry name" value="DNMK"/>
    <property type="match status" value="1"/>
</dbReference>
<dbReference type="Proteomes" id="UP000265619">
    <property type="component" value="Unassembled WGS sequence"/>
</dbReference>
<evidence type="ECO:0000313" key="2">
    <source>
        <dbReference type="Proteomes" id="UP000265619"/>
    </source>
</evidence>
<dbReference type="InterPro" id="IPR048444">
    <property type="entry name" value="DNMK"/>
</dbReference>
<sequence>MKQYTLGLTGLASVGKDTVADLLVTHWEFRKLAFADALRGEVATAFGIDVRLLSDPATKNDPSEALALRKGSDNAFTDAVIVAHITRDDTPRGATQWAAFLDQPRSPRQIMQWWGTEYRRRQSPRYWTMQLAARITAYRRDGGTRFVITDCRFDNEVDTLRALGGTIWQVTRPGVDSTTTPEGQHVSVTDGTAFKPDAVIANTHDIRHLQQLVHSEFVTLVTGIPSAKVTVAEWTAAQ</sequence>
<name>A0A9X8CZS6_9BURK</name>
<gene>
    <name evidence="1" type="ORF">D3H34_27335</name>
</gene>
<proteinExistence type="predicted"/>
<dbReference type="SUPFAM" id="SSF52540">
    <property type="entry name" value="P-loop containing nucleoside triphosphate hydrolases"/>
    <property type="match status" value="1"/>
</dbReference>
<organism evidence="1 2">
    <name type="scientific">Acidovorax cavernicola</name>
    <dbReference type="NCBI Taxonomy" id="1675792"/>
    <lineage>
        <taxon>Bacteria</taxon>
        <taxon>Pseudomonadati</taxon>
        <taxon>Pseudomonadota</taxon>
        <taxon>Betaproteobacteria</taxon>
        <taxon>Burkholderiales</taxon>
        <taxon>Comamonadaceae</taxon>
        <taxon>Acidovorax</taxon>
    </lineage>
</organism>
<dbReference type="OrthoDB" id="5401711at2"/>